<evidence type="ECO:0000313" key="3">
    <source>
        <dbReference type="Proteomes" id="UP000284250"/>
    </source>
</evidence>
<reference evidence="2 3" key="1">
    <citation type="submission" date="2018-09" db="EMBL/GenBank/DDBJ databases">
        <authorList>
            <person name="Zeman M."/>
            <person name="Pardy F."/>
        </authorList>
    </citation>
    <scope>NUCLEOTIDE SEQUENCE [LARGE SCALE GENOMIC DNA]</scope>
    <source>
        <strain evidence="2 3">CCM 8852</strain>
    </source>
</reference>
<comment type="caution">
    <text evidence="2">The sequence shown here is derived from an EMBL/GenBank/DDBJ whole genome shotgun (WGS) entry which is preliminary data.</text>
</comment>
<keyword evidence="3" id="KW-1185">Reference proteome</keyword>
<organism evidence="2 3">
    <name type="scientific">Hymenobacter rubripertinctus</name>
    <dbReference type="NCBI Taxonomy" id="2029981"/>
    <lineage>
        <taxon>Bacteria</taxon>
        <taxon>Pseudomonadati</taxon>
        <taxon>Bacteroidota</taxon>
        <taxon>Cytophagia</taxon>
        <taxon>Cytophagales</taxon>
        <taxon>Hymenobacteraceae</taxon>
        <taxon>Hymenobacter</taxon>
    </lineage>
</organism>
<dbReference type="AlphaFoldDB" id="A0A418QIE9"/>
<dbReference type="Proteomes" id="UP000284250">
    <property type="component" value="Unassembled WGS sequence"/>
</dbReference>
<dbReference type="Pfam" id="PF18962">
    <property type="entry name" value="Por_Secre_tail"/>
    <property type="match status" value="1"/>
</dbReference>
<accession>A0A418QIE9</accession>
<evidence type="ECO:0000259" key="1">
    <source>
        <dbReference type="Pfam" id="PF18962"/>
    </source>
</evidence>
<proteinExistence type="predicted"/>
<dbReference type="EMBL" id="QYCN01000070">
    <property type="protein sequence ID" value="RIY04928.1"/>
    <property type="molecule type" value="Genomic_DNA"/>
</dbReference>
<dbReference type="OrthoDB" id="5524298at2"/>
<dbReference type="InterPro" id="IPR026444">
    <property type="entry name" value="Secre_tail"/>
</dbReference>
<name>A0A418QIE9_9BACT</name>
<gene>
    <name evidence="2" type="ORF">D0T11_21145</name>
</gene>
<dbReference type="NCBIfam" id="TIGR04183">
    <property type="entry name" value="Por_Secre_tail"/>
    <property type="match status" value="1"/>
</dbReference>
<sequence length="434" mass="45862">MADLTTGSFSPVLNAAYNTSASPNQVTPFPTVFGYDQARLATSPATTYAPFDKGWFSPSAPTSALMPTAGYTVNLAGGQTVDFVGELGSGDFTRTLLRGADAAAGWQLLGNPYPAPLDWSTVLPADRPDLDAALYVYESTGPYAGRYRSYVNNIGNPIIPLGQAFFVRVADGQPGASLTLRNRHRLSSPDATRLLRAAADTRPQLQLALRGPGPDNHDVTHVYFEAGATTGVDAEYDAPKLPNTTGLNLATMAGNQALAVAGWPLLTAATVVPLQVAVPVAGSYTLEAAQLLNLPPGTRVYLHDAQTGQQVDLHQQARYSFTLGTTSAGARFSLVFRPGSVTATANAQLAAQATVYPNPARQRFTLRLPATAHKAQRATAILYNALGQQVARQELAADATGLSATFDVRALAAGVYVVRVTLENAQFTKRVVVE</sequence>
<protein>
    <submittedName>
        <fullName evidence="2">T9SS C-terminal target domain-containing protein</fullName>
    </submittedName>
</protein>
<feature type="domain" description="Secretion system C-terminal sorting" evidence="1">
    <location>
        <begin position="355"/>
        <end position="433"/>
    </location>
</feature>
<evidence type="ECO:0000313" key="2">
    <source>
        <dbReference type="EMBL" id="RIY04928.1"/>
    </source>
</evidence>
<reference evidence="2 3" key="2">
    <citation type="submission" date="2019-01" db="EMBL/GenBank/DDBJ databases">
        <title>Hymenobacter humicola sp. nov., isolated from soils in Antarctica.</title>
        <authorList>
            <person name="Sedlacek I."/>
            <person name="Holochova P."/>
            <person name="Kralova S."/>
            <person name="Pantucek R."/>
            <person name="Stankova E."/>
            <person name="Vrbovska V."/>
            <person name="Kristofova L."/>
            <person name="Svec P."/>
            <person name="Busse H.-J."/>
        </authorList>
    </citation>
    <scope>NUCLEOTIDE SEQUENCE [LARGE SCALE GENOMIC DNA]</scope>
    <source>
        <strain evidence="2 3">CCM 8852</strain>
    </source>
</reference>
<dbReference type="RefSeq" id="WP_119657805.1">
    <property type="nucleotide sequence ID" value="NZ_JBHUOI010000048.1"/>
</dbReference>